<proteinExistence type="predicted"/>
<dbReference type="Gene3D" id="3.40.190.10">
    <property type="entry name" value="Periplasmic binding protein-like II"/>
    <property type="match status" value="2"/>
</dbReference>
<keyword evidence="6" id="KW-1185">Reference proteome</keyword>
<dbReference type="PANTHER" id="PTHR30006:SF3">
    <property type="entry name" value="THIAMINE-BINDING PERIPLASMIC PROTEIN"/>
    <property type="match status" value="1"/>
</dbReference>
<dbReference type="GO" id="GO:0030975">
    <property type="term" value="F:thiamine binding"/>
    <property type="evidence" value="ECO:0007669"/>
    <property type="project" value="TreeGrafter"/>
</dbReference>
<organism evidence="5 6">
    <name type="scientific">Actinacidiphila glaucinigra</name>
    <dbReference type="NCBI Taxonomy" id="235986"/>
    <lineage>
        <taxon>Bacteria</taxon>
        <taxon>Bacillati</taxon>
        <taxon>Actinomycetota</taxon>
        <taxon>Actinomycetes</taxon>
        <taxon>Kitasatosporales</taxon>
        <taxon>Streptomycetaceae</taxon>
        <taxon>Actinacidiphila</taxon>
    </lineage>
</organism>
<evidence type="ECO:0000256" key="3">
    <source>
        <dbReference type="ARBA" id="ARBA00022729"/>
    </source>
</evidence>
<protein>
    <submittedName>
        <fullName evidence="5">2-aminoethylphosphonate transport system substrate-binding protein</fullName>
    </submittedName>
</protein>
<dbReference type="EMBL" id="FZOF01000012">
    <property type="protein sequence ID" value="SNT00630.1"/>
    <property type="molecule type" value="Genomic_DNA"/>
</dbReference>
<dbReference type="GO" id="GO:0030288">
    <property type="term" value="C:outer membrane-bounded periplasmic space"/>
    <property type="evidence" value="ECO:0007669"/>
    <property type="project" value="TreeGrafter"/>
</dbReference>
<evidence type="ECO:0000313" key="6">
    <source>
        <dbReference type="Proteomes" id="UP000198280"/>
    </source>
</evidence>
<dbReference type="NCBIfam" id="NF011620">
    <property type="entry name" value="PRK15046.1"/>
    <property type="match status" value="1"/>
</dbReference>
<dbReference type="PIRSF" id="PIRSF002825">
    <property type="entry name" value="CfbpA"/>
    <property type="match status" value="1"/>
</dbReference>
<name>A0A239J485_9ACTN</name>
<dbReference type="GO" id="GO:0015888">
    <property type="term" value="P:thiamine transport"/>
    <property type="evidence" value="ECO:0007669"/>
    <property type="project" value="TreeGrafter"/>
</dbReference>
<dbReference type="PANTHER" id="PTHR30006">
    <property type="entry name" value="THIAMINE-BINDING PERIPLASMIC PROTEIN-RELATED"/>
    <property type="match status" value="1"/>
</dbReference>
<evidence type="ECO:0000256" key="2">
    <source>
        <dbReference type="ARBA" id="ARBA00022448"/>
    </source>
</evidence>
<reference evidence="5 6" key="1">
    <citation type="submission" date="2017-06" db="EMBL/GenBank/DDBJ databases">
        <authorList>
            <person name="Kim H.J."/>
            <person name="Triplett B.A."/>
        </authorList>
    </citation>
    <scope>NUCLEOTIDE SEQUENCE [LARGE SCALE GENOMIC DNA]</scope>
    <source>
        <strain evidence="5 6">CGMCC 4.1858</strain>
    </source>
</reference>
<dbReference type="Proteomes" id="UP000198280">
    <property type="component" value="Unassembled WGS sequence"/>
</dbReference>
<accession>A0A239J485</accession>
<keyword evidence="2" id="KW-0813">Transport</keyword>
<gene>
    <name evidence="5" type="ORF">SAMN05216252_11275</name>
</gene>
<dbReference type="AlphaFoldDB" id="A0A239J485"/>
<dbReference type="Pfam" id="PF01547">
    <property type="entry name" value="SBP_bac_1"/>
    <property type="match status" value="1"/>
</dbReference>
<dbReference type="InterPro" id="IPR006059">
    <property type="entry name" value="SBP"/>
</dbReference>
<evidence type="ECO:0000256" key="4">
    <source>
        <dbReference type="ARBA" id="ARBA00022764"/>
    </source>
</evidence>
<evidence type="ECO:0000256" key="1">
    <source>
        <dbReference type="ARBA" id="ARBA00004418"/>
    </source>
</evidence>
<dbReference type="SUPFAM" id="SSF53850">
    <property type="entry name" value="Periplasmic binding protein-like II"/>
    <property type="match status" value="1"/>
</dbReference>
<keyword evidence="4" id="KW-0574">Periplasm</keyword>
<evidence type="ECO:0000313" key="5">
    <source>
        <dbReference type="EMBL" id="SNT00630.1"/>
    </source>
</evidence>
<keyword evidence="3" id="KW-0732">Signal</keyword>
<dbReference type="InterPro" id="IPR026045">
    <property type="entry name" value="Ferric-bd"/>
</dbReference>
<sequence length="375" mass="39890">MTPKEISPAMSSVPRVSRVSRAPRRALSAPIAVLASALVLGGALTACGGGSSASDAKEVTVYSADGLKGENGDGWYDRVFKDFEKQTGIKVRYVEGGSGEVVQRAVREKSNTQADVLVTLPPFIQQAGAKGLLEKYTPKGANKVAAADKSTDGTWTSVVNNYFGFVYNRQQLKTAPTTWDELLDAKYKNKLQYSTPGVAGDGTAVVIKAMHDFGGKDQAMEYLKKLQANNVGPSSSTGKLAPKVDKGEILVANGDVQMNFAQTKSMPNLGIWFPAAQGGRATTFALPYAGGLVKGGPHSENGRKLLDFMLGEEAQKQVSSIGGGFAARTDVKADDANARALSRILQNVEVFQPDWADIDTNLDTYVQAWQEATGS</sequence>
<comment type="subcellular location">
    <subcellularLocation>
        <location evidence="1">Periplasm</location>
    </subcellularLocation>
</comment>
<dbReference type="GO" id="GO:0030976">
    <property type="term" value="F:thiamine pyrophosphate binding"/>
    <property type="evidence" value="ECO:0007669"/>
    <property type="project" value="TreeGrafter"/>
</dbReference>